<proteinExistence type="predicted"/>
<feature type="transmembrane region" description="Helical" evidence="1">
    <location>
        <begin position="6"/>
        <end position="24"/>
    </location>
</feature>
<keyword evidence="1" id="KW-0812">Transmembrane</keyword>
<evidence type="ECO:0000313" key="2">
    <source>
        <dbReference type="EMBL" id="GAH65534.1"/>
    </source>
</evidence>
<gene>
    <name evidence="2" type="ORF">S03H2_52385</name>
</gene>
<dbReference type="CDD" id="cd22784">
    <property type="entry name" value="DPBB_MltA_YuiC-like"/>
    <property type="match status" value="1"/>
</dbReference>
<dbReference type="EMBL" id="BARU01033274">
    <property type="protein sequence ID" value="GAH65534.1"/>
    <property type="molecule type" value="Genomic_DNA"/>
</dbReference>
<name>X1IHE1_9ZZZZ</name>
<comment type="caution">
    <text evidence="2">The sequence shown here is derived from an EMBL/GenBank/DDBJ whole genome shotgun (WGS) entry which is preliminary data.</text>
</comment>
<keyword evidence="1" id="KW-1133">Transmembrane helix</keyword>
<reference evidence="2" key="1">
    <citation type="journal article" date="2014" name="Front. Microbiol.">
        <title>High frequency of phylogenetically diverse reductive dehalogenase-homologous genes in deep subseafloor sedimentary metagenomes.</title>
        <authorList>
            <person name="Kawai M."/>
            <person name="Futagami T."/>
            <person name="Toyoda A."/>
            <person name="Takaki Y."/>
            <person name="Nishi S."/>
            <person name="Hori S."/>
            <person name="Arai W."/>
            <person name="Tsubouchi T."/>
            <person name="Morono Y."/>
            <person name="Uchiyama I."/>
            <person name="Ito T."/>
            <person name="Fujiyama A."/>
            <person name="Inagaki F."/>
            <person name="Takami H."/>
        </authorList>
    </citation>
    <scope>NUCLEOTIDE SEQUENCE</scope>
    <source>
        <strain evidence="2">Expedition CK06-06</strain>
    </source>
</reference>
<protein>
    <recommendedName>
        <fullName evidence="3">3D domain-containing protein</fullName>
    </recommendedName>
</protein>
<evidence type="ECO:0008006" key="3">
    <source>
        <dbReference type="Google" id="ProtNLM"/>
    </source>
</evidence>
<accession>X1IHE1</accession>
<sequence length="140" mass="16587">MKNKFTIFFLICYTITLFLFGFYVQRSQSAELAESPVQILEVTVTAYSPAKRQTQGHERQMASGKYASVRKLWEMRYVAVSRDLKEAYGLRWGDKIYLEFEIQDLMHKKIENTVDLFLRNKELAKQFGIQKRKIIILKKH</sequence>
<keyword evidence="1" id="KW-0472">Membrane</keyword>
<organism evidence="2">
    <name type="scientific">marine sediment metagenome</name>
    <dbReference type="NCBI Taxonomy" id="412755"/>
    <lineage>
        <taxon>unclassified sequences</taxon>
        <taxon>metagenomes</taxon>
        <taxon>ecological metagenomes</taxon>
    </lineage>
</organism>
<dbReference type="AlphaFoldDB" id="X1IHE1"/>
<evidence type="ECO:0000256" key="1">
    <source>
        <dbReference type="SAM" id="Phobius"/>
    </source>
</evidence>